<accession>A0A9W4XQ04</accession>
<feature type="transmembrane region" description="Helical" evidence="2">
    <location>
        <begin position="158"/>
        <end position="181"/>
    </location>
</feature>
<dbReference type="Gene3D" id="1.20.120.1630">
    <property type="match status" value="1"/>
</dbReference>
<evidence type="ECO:0000256" key="1">
    <source>
        <dbReference type="SAM" id="MobiDB-lite"/>
    </source>
</evidence>
<comment type="caution">
    <text evidence="3">The sequence shown here is derived from an EMBL/GenBank/DDBJ whole genome shotgun (WGS) entry which is preliminary data.</text>
</comment>
<dbReference type="Pfam" id="PF06966">
    <property type="entry name" value="DUF1295"/>
    <property type="match status" value="1"/>
</dbReference>
<sequence length="379" mass="43584">MLDFRPALDVALPAVRTLPECADFYATVVPYIPQLYELPQKILENYNNWEALQYIYLSTNPLITGLAFALFMTPIVLIVSEINRNYSQVDRLWSILPVIYNCHYTLWAHQSGIPSQKLDHVMAVTVLWGARLTFNYWRKGGYSIGSEDYRWNIVKDFVGPYVMFVFNIIFISLSQNILLFLVTAPTYVLLLCSRVSGNSLSTNDSVFSKLIFLAIIVEFYADQQQWNFHQAKEFYKRTAKVPKNFSYTREQLDRGFNTSGLWSYSRHPNFAAEQGVWVLLYQWCCLESFTWMNWCFSAAFSYLILFQASTWLTEKLSAQKYPEYKVYQKKVGKFLPKANTQSMDEATSKSAANGKATETAKSSNPTSTGKAGGKAKKRR</sequence>
<dbReference type="PANTHER" id="PTHR32251">
    <property type="entry name" value="3-OXO-5-ALPHA-STEROID 4-DEHYDROGENASE"/>
    <property type="match status" value="1"/>
</dbReference>
<evidence type="ECO:0000256" key="2">
    <source>
        <dbReference type="SAM" id="Phobius"/>
    </source>
</evidence>
<keyword evidence="2" id="KW-1133">Transmembrane helix</keyword>
<keyword evidence="2" id="KW-0472">Membrane</keyword>
<feature type="transmembrane region" description="Helical" evidence="2">
    <location>
        <begin position="54"/>
        <end position="79"/>
    </location>
</feature>
<dbReference type="GO" id="GO:0016020">
    <property type="term" value="C:membrane"/>
    <property type="evidence" value="ECO:0007669"/>
    <property type="project" value="TreeGrafter"/>
</dbReference>
<dbReference type="PANTHER" id="PTHR32251:SF23">
    <property type="entry name" value="3-OXO-5-ALPHA-STEROID 4-DEHYDROGENASE (DUF1295)"/>
    <property type="match status" value="1"/>
</dbReference>
<feature type="compositionally biased region" description="Polar residues" evidence="1">
    <location>
        <begin position="359"/>
        <end position="368"/>
    </location>
</feature>
<dbReference type="EMBL" id="CAOQHR010000004">
    <property type="protein sequence ID" value="CAI6333186.1"/>
    <property type="molecule type" value="Genomic_DNA"/>
</dbReference>
<protein>
    <recommendedName>
        <fullName evidence="5">DUF1295-domain-containing protein</fullName>
    </recommendedName>
</protein>
<keyword evidence="2" id="KW-0812">Transmembrane</keyword>
<reference evidence="3" key="1">
    <citation type="submission" date="2023-01" db="EMBL/GenBank/DDBJ databases">
        <authorList>
            <person name="Van Ghelder C."/>
            <person name="Rancurel C."/>
        </authorList>
    </citation>
    <scope>NUCLEOTIDE SEQUENCE</scope>
    <source>
        <strain evidence="3">CNCM I-4278</strain>
    </source>
</reference>
<feature type="transmembrane region" description="Helical" evidence="2">
    <location>
        <begin position="291"/>
        <end position="312"/>
    </location>
</feature>
<name>A0A9W4XQ04_9PLEO</name>
<evidence type="ECO:0008006" key="5">
    <source>
        <dbReference type="Google" id="ProtNLM"/>
    </source>
</evidence>
<dbReference type="Proteomes" id="UP001152607">
    <property type="component" value="Unassembled WGS sequence"/>
</dbReference>
<dbReference type="OrthoDB" id="201504at2759"/>
<evidence type="ECO:0000313" key="4">
    <source>
        <dbReference type="Proteomes" id="UP001152607"/>
    </source>
</evidence>
<keyword evidence="4" id="KW-1185">Reference proteome</keyword>
<gene>
    <name evidence="3" type="ORF">PDIGIT_LOCUS6223</name>
</gene>
<evidence type="ECO:0000313" key="3">
    <source>
        <dbReference type="EMBL" id="CAI6333186.1"/>
    </source>
</evidence>
<dbReference type="AlphaFoldDB" id="A0A9W4XQ04"/>
<proteinExistence type="predicted"/>
<dbReference type="InterPro" id="IPR010721">
    <property type="entry name" value="UstE-like"/>
</dbReference>
<organism evidence="3 4">
    <name type="scientific">Periconia digitata</name>
    <dbReference type="NCBI Taxonomy" id="1303443"/>
    <lineage>
        <taxon>Eukaryota</taxon>
        <taxon>Fungi</taxon>
        <taxon>Dikarya</taxon>
        <taxon>Ascomycota</taxon>
        <taxon>Pezizomycotina</taxon>
        <taxon>Dothideomycetes</taxon>
        <taxon>Pleosporomycetidae</taxon>
        <taxon>Pleosporales</taxon>
        <taxon>Massarineae</taxon>
        <taxon>Periconiaceae</taxon>
        <taxon>Periconia</taxon>
    </lineage>
</organism>
<feature type="compositionally biased region" description="Polar residues" evidence="1">
    <location>
        <begin position="341"/>
        <end position="351"/>
    </location>
</feature>
<feature type="region of interest" description="Disordered" evidence="1">
    <location>
        <begin position="341"/>
        <end position="379"/>
    </location>
</feature>